<dbReference type="OrthoDB" id="9806954at2"/>
<organism evidence="12 13">
    <name type="scientific">Microbacterium testaceum</name>
    <name type="common">Aureobacterium testaceum</name>
    <name type="synonym">Brevibacterium testaceum</name>
    <dbReference type="NCBI Taxonomy" id="2033"/>
    <lineage>
        <taxon>Bacteria</taxon>
        <taxon>Bacillati</taxon>
        <taxon>Actinomycetota</taxon>
        <taxon>Actinomycetes</taxon>
        <taxon>Micrococcales</taxon>
        <taxon>Microbacteriaceae</taxon>
        <taxon>Microbacterium</taxon>
    </lineage>
</organism>
<comment type="caution">
    <text evidence="12">The sequence shown here is derived from an EMBL/GenBank/DDBJ whole genome shotgun (WGS) entry which is preliminary data.</text>
</comment>
<evidence type="ECO:0000256" key="7">
    <source>
        <dbReference type="ARBA" id="ARBA00023204"/>
    </source>
</evidence>
<evidence type="ECO:0000256" key="4">
    <source>
        <dbReference type="ARBA" id="ARBA00022741"/>
    </source>
</evidence>
<sequence>MIEEMRLRDLGVIADATLPIGRGFTAITGETGAGKTMVVTGLGLLLGQRADSGAVRKGATQAAVEGVWLVPEDGAVAGRVREAGGDVEPVGGGSAELYLGRTVSSEGRGRATVGGRTAPAGVLADLADDLVVVHGQSDQLRLKSASAQRDALDRFGGATVTTAREAYRAAWENWRTLDVELTTLTADRDERAREAEQLRAAIAEIEAAAPTPGEDEELARRAERLANAEELRLAAVTAHAALSNEDGAPDVITLLAEARRALERIAGSDDALAAIGEQVADLGYRAADASVALSGYLADLDESGPHELAAVDERRAVLAGLTRTHGSVDAALALLETGSARLVELDDDGDRLQRLETQRDAAATELDAAAETLTAARREAAERLGAAVTEELHALALPDARLTVDVAPGPPAGHGRDEVSILLAPHPGADPRPVSRGASGGELSRVMLAIEVVIAGVDPVPTFVFDEVDAGIGGAAAIEVGRRLARLAESSQVIAVTHLAQVAAFAGNHLTVVKGNDGAVTASSVRRLEGAEREAEMARLLSGLTDSDAALTHARELLETGRTAG</sequence>
<comment type="function">
    <text evidence="1 9">May be involved in recombinational repair of damaged DNA.</text>
</comment>
<evidence type="ECO:0000256" key="5">
    <source>
        <dbReference type="ARBA" id="ARBA00022763"/>
    </source>
</evidence>
<dbReference type="AlphaFoldDB" id="A0A147EUQ0"/>
<dbReference type="SUPFAM" id="SSF52540">
    <property type="entry name" value="P-loop containing nucleoside triphosphate hydrolases"/>
    <property type="match status" value="2"/>
</dbReference>
<dbReference type="Gene3D" id="3.40.50.300">
    <property type="entry name" value="P-loop containing nucleotide triphosphate hydrolases"/>
    <property type="match status" value="2"/>
</dbReference>
<gene>
    <name evidence="12" type="ORF">NS220_13945</name>
</gene>
<dbReference type="InterPro" id="IPR027417">
    <property type="entry name" value="P-loop_NTPase"/>
</dbReference>
<evidence type="ECO:0000259" key="11">
    <source>
        <dbReference type="Pfam" id="PF02463"/>
    </source>
</evidence>
<proteinExistence type="inferred from homology"/>
<dbReference type="PANTHER" id="PTHR11059:SF0">
    <property type="entry name" value="DNA REPAIR PROTEIN RECN"/>
    <property type="match status" value="1"/>
</dbReference>
<dbReference type="EMBL" id="LDRT01000105">
    <property type="protein sequence ID" value="KTR92915.1"/>
    <property type="molecule type" value="Genomic_DNA"/>
</dbReference>
<evidence type="ECO:0000256" key="10">
    <source>
        <dbReference type="SAM" id="Coils"/>
    </source>
</evidence>
<dbReference type="GO" id="GO:0009432">
    <property type="term" value="P:SOS response"/>
    <property type="evidence" value="ECO:0007669"/>
    <property type="project" value="TreeGrafter"/>
</dbReference>
<dbReference type="InterPro" id="IPR003395">
    <property type="entry name" value="RecF/RecN/SMC_N"/>
</dbReference>
<dbReference type="PIRSF" id="PIRSF003128">
    <property type="entry name" value="RecN"/>
    <property type="match status" value="1"/>
</dbReference>
<keyword evidence="6" id="KW-0067">ATP-binding</keyword>
<dbReference type="PANTHER" id="PTHR11059">
    <property type="entry name" value="DNA REPAIR PROTEIN RECN"/>
    <property type="match status" value="1"/>
</dbReference>
<evidence type="ECO:0000256" key="8">
    <source>
        <dbReference type="ARBA" id="ARBA00033408"/>
    </source>
</evidence>
<accession>A0A147EUQ0</accession>
<dbReference type="Proteomes" id="UP000075025">
    <property type="component" value="Unassembled WGS sequence"/>
</dbReference>
<dbReference type="GO" id="GO:0043590">
    <property type="term" value="C:bacterial nucleoid"/>
    <property type="evidence" value="ECO:0007669"/>
    <property type="project" value="TreeGrafter"/>
</dbReference>
<dbReference type="GO" id="GO:0006281">
    <property type="term" value="P:DNA repair"/>
    <property type="evidence" value="ECO:0007669"/>
    <property type="project" value="UniProtKB-KW"/>
</dbReference>
<dbReference type="NCBIfam" id="TIGR00634">
    <property type="entry name" value="recN"/>
    <property type="match status" value="1"/>
</dbReference>
<evidence type="ECO:0000256" key="3">
    <source>
        <dbReference type="ARBA" id="ARBA00021315"/>
    </source>
</evidence>
<evidence type="ECO:0000256" key="2">
    <source>
        <dbReference type="ARBA" id="ARBA00009441"/>
    </source>
</evidence>
<keyword evidence="5 9" id="KW-0227">DNA damage</keyword>
<dbReference type="GO" id="GO:0005524">
    <property type="term" value="F:ATP binding"/>
    <property type="evidence" value="ECO:0007669"/>
    <property type="project" value="UniProtKB-KW"/>
</dbReference>
<evidence type="ECO:0000256" key="1">
    <source>
        <dbReference type="ARBA" id="ARBA00003618"/>
    </source>
</evidence>
<evidence type="ECO:0000256" key="6">
    <source>
        <dbReference type="ARBA" id="ARBA00022840"/>
    </source>
</evidence>
<evidence type="ECO:0000256" key="9">
    <source>
        <dbReference type="PIRNR" id="PIRNR003128"/>
    </source>
</evidence>
<dbReference type="GO" id="GO:0006310">
    <property type="term" value="P:DNA recombination"/>
    <property type="evidence" value="ECO:0007669"/>
    <property type="project" value="InterPro"/>
</dbReference>
<feature type="coiled-coil region" evidence="10">
    <location>
        <begin position="352"/>
        <end position="379"/>
    </location>
</feature>
<keyword evidence="4" id="KW-0547">Nucleotide-binding</keyword>
<dbReference type="Pfam" id="PF02463">
    <property type="entry name" value="SMC_N"/>
    <property type="match status" value="1"/>
</dbReference>
<evidence type="ECO:0000313" key="13">
    <source>
        <dbReference type="Proteomes" id="UP000075025"/>
    </source>
</evidence>
<keyword evidence="7 9" id="KW-0234">DNA repair</keyword>
<dbReference type="InterPro" id="IPR004604">
    <property type="entry name" value="DNA_recomb/repair_RecN"/>
</dbReference>
<evidence type="ECO:0000313" key="12">
    <source>
        <dbReference type="EMBL" id="KTR92915.1"/>
    </source>
</evidence>
<reference evidence="12 13" key="1">
    <citation type="journal article" date="2016" name="Front. Microbiol.">
        <title>Genomic Resource of Rice Seed Associated Bacteria.</title>
        <authorList>
            <person name="Midha S."/>
            <person name="Bansal K."/>
            <person name="Sharma S."/>
            <person name="Kumar N."/>
            <person name="Patil P.P."/>
            <person name="Chaudhry V."/>
            <person name="Patil P.B."/>
        </authorList>
    </citation>
    <scope>NUCLEOTIDE SEQUENCE [LARGE SCALE GENOMIC DNA]</scope>
    <source>
        <strain evidence="12 13">NS220</strain>
    </source>
</reference>
<name>A0A147EUQ0_MICTE</name>
<feature type="domain" description="RecF/RecN/SMC N-terminal" evidence="11">
    <location>
        <begin position="15"/>
        <end position="517"/>
    </location>
</feature>
<protein>
    <recommendedName>
        <fullName evidence="3 9">DNA repair protein RecN</fullName>
    </recommendedName>
    <alternativeName>
        <fullName evidence="8 9">Recombination protein N</fullName>
    </alternativeName>
</protein>
<comment type="similarity">
    <text evidence="2 9">Belongs to the RecN family.</text>
</comment>
<dbReference type="CDD" id="cd03241">
    <property type="entry name" value="ABC_RecN"/>
    <property type="match status" value="1"/>
</dbReference>
<dbReference type="RefSeq" id="WP_058624627.1">
    <property type="nucleotide sequence ID" value="NZ_LDRT01000105.1"/>
</dbReference>
<keyword evidence="10" id="KW-0175">Coiled coil</keyword>
<dbReference type="PATRIC" id="fig|2033.6.peg.181"/>